<gene>
    <name evidence="2" type="ORF">ILUMI_11703</name>
</gene>
<dbReference type="AlphaFoldDB" id="A0A8K0CZM2"/>
<accession>A0A8K0CZM2</accession>
<evidence type="ECO:0000256" key="1">
    <source>
        <dbReference type="SAM" id="MobiDB-lite"/>
    </source>
</evidence>
<sequence>MVFICPSKEESERRKDVLCKLKTIVDKLTEEHGSVPVQMCPPPQACCHSCCHPCYPPMPPQCQAESATQKEQQICRPPDMMVCYKIKKPTKAAETKKTANESKTKKDDDTQVKQSKSRELRGGILYSGCDCEKRNGLQDDCQRSECRGSPACLTKPNPTCGPSQFSNGKHLGKKSYKMGESGEGIGDGSGSPGGNDGNNALIQSTDEYMCFPAVLDTSHTCPC</sequence>
<feature type="compositionally biased region" description="Gly residues" evidence="1">
    <location>
        <begin position="181"/>
        <end position="196"/>
    </location>
</feature>
<organism evidence="2 3">
    <name type="scientific">Ignelater luminosus</name>
    <name type="common">Cucubano</name>
    <name type="synonym">Pyrophorus luminosus</name>
    <dbReference type="NCBI Taxonomy" id="2038154"/>
    <lineage>
        <taxon>Eukaryota</taxon>
        <taxon>Metazoa</taxon>
        <taxon>Ecdysozoa</taxon>
        <taxon>Arthropoda</taxon>
        <taxon>Hexapoda</taxon>
        <taxon>Insecta</taxon>
        <taxon>Pterygota</taxon>
        <taxon>Neoptera</taxon>
        <taxon>Endopterygota</taxon>
        <taxon>Coleoptera</taxon>
        <taxon>Polyphaga</taxon>
        <taxon>Elateriformia</taxon>
        <taxon>Elateroidea</taxon>
        <taxon>Elateridae</taxon>
        <taxon>Agrypninae</taxon>
        <taxon>Pyrophorini</taxon>
        <taxon>Ignelater</taxon>
    </lineage>
</organism>
<feature type="region of interest" description="Disordered" evidence="1">
    <location>
        <begin position="171"/>
        <end position="199"/>
    </location>
</feature>
<dbReference type="EMBL" id="VTPC01006954">
    <property type="protein sequence ID" value="KAF2894471.1"/>
    <property type="molecule type" value="Genomic_DNA"/>
</dbReference>
<evidence type="ECO:0000313" key="2">
    <source>
        <dbReference type="EMBL" id="KAF2894471.1"/>
    </source>
</evidence>
<comment type="caution">
    <text evidence="2">The sequence shown here is derived from an EMBL/GenBank/DDBJ whole genome shotgun (WGS) entry which is preliminary data.</text>
</comment>
<proteinExistence type="predicted"/>
<dbReference type="Proteomes" id="UP000801492">
    <property type="component" value="Unassembled WGS sequence"/>
</dbReference>
<feature type="region of interest" description="Disordered" evidence="1">
    <location>
        <begin position="94"/>
        <end position="118"/>
    </location>
</feature>
<keyword evidence="3" id="KW-1185">Reference proteome</keyword>
<name>A0A8K0CZM2_IGNLU</name>
<dbReference type="OrthoDB" id="6611808at2759"/>
<reference evidence="2" key="1">
    <citation type="submission" date="2019-08" db="EMBL/GenBank/DDBJ databases">
        <title>The genome of the North American firefly Photinus pyralis.</title>
        <authorList>
            <consortium name="Photinus pyralis genome working group"/>
            <person name="Fallon T.R."/>
            <person name="Sander Lower S.E."/>
            <person name="Weng J.-K."/>
        </authorList>
    </citation>
    <scope>NUCLEOTIDE SEQUENCE</scope>
    <source>
        <strain evidence="2">TRF0915ILg1</strain>
        <tissue evidence="2">Whole body</tissue>
    </source>
</reference>
<evidence type="ECO:0000313" key="3">
    <source>
        <dbReference type="Proteomes" id="UP000801492"/>
    </source>
</evidence>
<protein>
    <submittedName>
        <fullName evidence="2">Uncharacterized protein</fullName>
    </submittedName>
</protein>